<reference evidence="2 3" key="1">
    <citation type="submission" date="2018-06" db="EMBL/GenBank/DDBJ databases">
        <title>Comparative genomics reveals the genomic features of Rhizophagus irregularis, R. cerebriforme, R. diaphanum and Gigaspora rosea, and their symbiotic lifestyle signature.</title>
        <authorList>
            <person name="Morin E."/>
            <person name="San Clemente H."/>
            <person name="Chen E.C.H."/>
            <person name="De La Providencia I."/>
            <person name="Hainaut M."/>
            <person name="Kuo A."/>
            <person name="Kohler A."/>
            <person name="Murat C."/>
            <person name="Tang N."/>
            <person name="Roy S."/>
            <person name="Loubradou J."/>
            <person name="Henrissat B."/>
            <person name="Grigoriev I.V."/>
            <person name="Corradi N."/>
            <person name="Roux C."/>
            <person name="Martin F.M."/>
        </authorList>
    </citation>
    <scope>NUCLEOTIDE SEQUENCE [LARGE SCALE GENOMIC DNA]</scope>
    <source>
        <strain evidence="2 3">DAOM 227022</strain>
    </source>
</reference>
<evidence type="ECO:0000256" key="1">
    <source>
        <dbReference type="SAM" id="MobiDB-lite"/>
    </source>
</evidence>
<organism evidence="2 3">
    <name type="scientific">Glomus cerebriforme</name>
    <dbReference type="NCBI Taxonomy" id="658196"/>
    <lineage>
        <taxon>Eukaryota</taxon>
        <taxon>Fungi</taxon>
        <taxon>Fungi incertae sedis</taxon>
        <taxon>Mucoromycota</taxon>
        <taxon>Glomeromycotina</taxon>
        <taxon>Glomeromycetes</taxon>
        <taxon>Glomerales</taxon>
        <taxon>Glomeraceae</taxon>
        <taxon>Glomus</taxon>
    </lineage>
</organism>
<dbReference type="OrthoDB" id="2348750at2759"/>
<name>A0A397SVT7_9GLOM</name>
<dbReference type="AlphaFoldDB" id="A0A397SVT7"/>
<feature type="region of interest" description="Disordered" evidence="1">
    <location>
        <begin position="190"/>
        <end position="211"/>
    </location>
</feature>
<proteinExistence type="predicted"/>
<gene>
    <name evidence="2" type="ORF">C1645_876175</name>
</gene>
<dbReference type="STRING" id="658196.A0A397SVT7"/>
<accession>A0A397SVT7</accession>
<evidence type="ECO:0000313" key="3">
    <source>
        <dbReference type="Proteomes" id="UP000265703"/>
    </source>
</evidence>
<keyword evidence="3" id="KW-1185">Reference proteome</keyword>
<comment type="caution">
    <text evidence="2">The sequence shown here is derived from an EMBL/GenBank/DDBJ whole genome shotgun (WGS) entry which is preliminary data.</text>
</comment>
<sequence>MILEYILLATGGKRQNKIINGGLTPLVFMTDSDPAVDAACIRVYKNCYAIVYYRCEHFELNQINMFEQEISTRFLEDLPDERKACAKSILHHVNQEEIKEIWGVSVQNTQKFKHFILLMNNSAHLYSCLATVTKEILYLTTMIQNNVDKWNQESKSNLDERIFYGKYLNEFDDENGSLENDLDDEIEADEIEENDNLQLQNPIKKPKKGRA</sequence>
<evidence type="ECO:0000313" key="2">
    <source>
        <dbReference type="EMBL" id="RIA90320.1"/>
    </source>
</evidence>
<dbReference type="Proteomes" id="UP000265703">
    <property type="component" value="Unassembled WGS sequence"/>
</dbReference>
<dbReference type="EMBL" id="QKYT01000185">
    <property type="protein sequence ID" value="RIA90320.1"/>
    <property type="molecule type" value="Genomic_DNA"/>
</dbReference>
<protein>
    <submittedName>
        <fullName evidence="2">Uncharacterized protein</fullName>
    </submittedName>
</protein>